<evidence type="ECO:0000313" key="2">
    <source>
        <dbReference type="EMBL" id="MFC5524525.1"/>
    </source>
</evidence>
<gene>
    <name evidence="2" type="ORF">ACFPPA_02085</name>
</gene>
<evidence type="ECO:0000256" key="1">
    <source>
        <dbReference type="SAM" id="MobiDB-lite"/>
    </source>
</evidence>
<keyword evidence="3" id="KW-1185">Reference proteome</keyword>
<reference evidence="3" key="1">
    <citation type="journal article" date="2019" name="Int. J. Syst. Evol. Microbiol.">
        <title>The Global Catalogue of Microorganisms (GCM) 10K type strain sequencing project: providing services to taxonomists for standard genome sequencing and annotation.</title>
        <authorList>
            <consortium name="The Broad Institute Genomics Platform"/>
            <consortium name="The Broad Institute Genome Sequencing Center for Infectious Disease"/>
            <person name="Wu L."/>
            <person name="Ma J."/>
        </authorList>
    </citation>
    <scope>NUCLEOTIDE SEQUENCE [LARGE SCALE GENOMIC DNA]</scope>
    <source>
        <strain evidence="3">CGMCC 1.16619</strain>
    </source>
</reference>
<evidence type="ECO:0000313" key="3">
    <source>
        <dbReference type="Proteomes" id="UP001596114"/>
    </source>
</evidence>
<protein>
    <submittedName>
        <fullName evidence="2">Uncharacterized protein</fullName>
    </submittedName>
</protein>
<sequence length="43" mass="4636">MQTTPFRTIRFMPFAVEGVGTPGAKGIAPGLGQDEPDPDWHPL</sequence>
<dbReference type="EMBL" id="JBHSNF010000001">
    <property type="protein sequence ID" value="MFC5524525.1"/>
    <property type="molecule type" value="Genomic_DNA"/>
</dbReference>
<dbReference type="Proteomes" id="UP001596114">
    <property type="component" value="Unassembled WGS sequence"/>
</dbReference>
<feature type="region of interest" description="Disordered" evidence="1">
    <location>
        <begin position="20"/>
        <end position="43"/>
    </location>
</feature>
<comment type="caution">
    <text evidence="2">The sequence shown here is derived from an EMBL/GenBank/DDBJ whole genome shotgun (WGS) entry which is preliminary data.</text>
</comment>
<proteinExistence type="predicted"/>
<name>A0ABW0QIS6_9GAMM</name>
<accession>A0ABW0QIS6</accession>
<organism evidence="2 3">
    <name type="scientific">Rhodanobacter ginsengisoli</name>
    <dbReference type="NCBI Taxonomy" id="418646"/>
    <lineage>
        <taxon>Bacteria</taxon>
        <taxon>Pseudomonadati</taxon>
        <taxon>Pseudomonadota</taxon>
        <taxon>Gammaproteobacteria</taxon>
        <taxon>Lysobacterales</taxon>
        <taxon>Rhodanobacteraceae</taxon>
        <taxon>Rhodanobacter</taxon>
    </lineage>
</organism>
<dbReference type="RefSeq" id="WP_377316808.1">
    <property type="nucleotide sequence ID" value="NZ_JBHSNF010000001.1"/>
</dbReference>